<proteinExistence type="predicted"/>
<keyword evidence="3" id="KW-1185">Reference proteome</keyword>
<reference evidence="2" key="2">
    <citation type="submission" date="2023-05" db="EMBL/GenBank/DDBJ databases">
        <authorList>
            <consortium name="Lawrence Berkeley National Laboratory"/>
            <person name="Steindorff A."/>
            <person name="Hensen N."/>
            <person name="Bonometti L."/>
            <person name="Westerberg I."/>
            <person name="Brannstrom I.O."/>
            <person name="Guillou S."/>
            <person name="Cros-Aarteil S."/>
            <person name="Calhoun S."/>
            <person name="Haridas S."/>
            <person name="Kuo A."/>
            <person name="Mondo S."/>
            <person name="Pangilinan J."/>
            <person name="Riley R."/>
            <person name="Labutti K."/>
            <person name="Andreopoulos B."/>
            <person name="Lipzen A."/>
            <person name="Chen C."/>
            <person name="Yanf M."/>
            <person name="Daum C."/>
            <person name="Ng V."/>
            <person name="Clum A."/>
            <person name="Ohm R."/>
            <person name="Martin F."/>
            <person name="Silar P."/>
            <person name="Natvig D."/>
            <person name="Lalanne C."/>
            <person name="Gautier V."/>
            <person name="Ament-Velasquez S.L."/>
            <person name="Kruys A."/>
            <person name="Hutchinson M.I."/>
            <person name="Powell A.J."/>
            <person name="Barry K."/>
            <person name="Miller A.N."/>
            <person name="Grigoriev I.V."/>
            <person name="Debuchy R."/>
            <person name="Gladieux P."/>
            <person name="Thoren M.H."/>
            <person name="Johannesson H."/>
        </authorList>
    </citation>
    <scope>NUCLEOTIDE SEQUENCE</scope>
    <source>
        <strain evidence="2">PSN243</strain>
    </source>
</reference>
<evidence type="ECO:0000256" key="1">
    <source>
        <dbReference type="SAM" id="MobiDB-lite"/>
    </source>
</evidence>
<feature type="region of interest" description="Disordered" evidence="1">
    <location>
        <begin position="172"/>
        <end position="193"/>
    </location>
</feature>
<evidence type="ECO:0008006" key="4">
    <source>
        <dbReference type="Google" id="ProtNLM"/>
    </source>
</evidence>
<sequence>MSDHFNHGTKGIDFAKAVMAPPNGAESNNKRRRTGPADYDPDSAARALSDHMQQLRLSSLSKDVAWTPETALPSTTRMRAFLPAVHTNISASIPADWNVTSNASQDAVFLGTSGNNFAGALVATPEMVGALGNSILHAAHNAGKGYVKVAFKVVDIPTPRSADEALPVVKTGVRNPEGRKPAGHGSNLNWVKRSGTDFSDPTKQLIAKGRSHCTRCNQTGHWKDQCYSPFGGPLIACPLYKCREKRFHCLDRCPEIFPCGGRTYNKGDNEKMEKRLATALILSRARMCAVRSENFSHIDYIPVVYNGLTEEQRDSQAEMPNTDEWTAQLAGMDSGDPQLRGKLHPKDFVHGTHTTADLPLDPYWEGKTWRKVFSMYTYRRLNRLRWVSERARVTALGGAGVDPVYAAARKYLIHWVQGLENPEFLLYTADDGKILMEVDSTKENNAELSATPAANPDANPVVEAASQVEVDRNGVYRRKAQFVIRAPGVAKYAQELLLQWFEGKLSPETLDRNDPVKRAVCDLMDGKFTFRVRSIPPLQPRAAPTGHKTAKAKKTRDELLAEELEKAAQYEFQWHILSKRKPGGDEDKDSDSESEADAQVERMTATLSLDSEAEPEGQAQAAQPPGQAADVMEGLE</sequence>
<dbReference type="GO" id="GO:0008270">
    <property type="term" value="F:zinc ion binding"/>
    <property type="evidence" value="ECO:0007669"/>
    <property type="project" value="InterPro"/>
</dbReference>
<feature type="compositionally biased region" description="Acidic residues" evidence="1">
    <location>
        <begin position="586"/>
        <end position="598"/>
    </location>
</feature>
<dbReference type="SUPFAM" id="SSF57756">
    <property type="entry name" value="Retrovirus zinc finger-like domains"/>
    <property type="match status" value="1"/>
</dbReference>
<evidence type="ECO:0000313" key="3">
    <source>
        <dbReference type="Proteomes" id="UP001321760"/>
    </source>
</evidence>
<dbReference type="GO" id="GO:0003676">
    <property type="term" value="F:nucleic acid binding"/>
    <property type="evidence" value="ECO:0007669"/>
    <property type="project" value="InterPro"/>
</dbReference>
<reference evidence="2" key="1">
    <citation type="journal article" date="2023" name="Mol. Phylogenet. Evol.">
        <title>Genome-scale phylogeny and comparative genomics of the fungal order Sordariales.</title>
        <authorList>
            <person name="Hensen N."/>
            <person name="Bonometti L."/>
            <person name="Westerberg I."/>
            <person name="Brannstrom I.O."/>
            <person name="Guillou S."/>
            <person name="Cros-Aarteil S."/>
            <person name="Calhoun S."/>
            <person name="Haridas S."/>
            <person name="Kuo A."/>
            <person name="Mondo S."/>
            <person name="Pangilinan J."/>
            <person name="Riley R."/>
            <person name="LaButti K."/>
            <person name="Andreopoulos B."/>
            <person name="Lipzen A."/>
            <person name="Chen C."/>
            <person name="Yan M."/>
            <person name="Daum C."/>
            <person name="Ng V."/>
            <person name="Clum A."/>
            <person name="Steindorff A."/>
            <person name="Ohm R.A."/>
            <person name="Martin F."/>
            <person name="Silar P."/>
            <person name="Natvig D.O."/>
            <person name="Lalanne C."/>
            <person name="Gautier V."/>
            <person name="Ament-Velasquez S.L."/>
            <person name="Kruys A."/>
            <person name="Hutchinson M.I."/>
            <person name="Powell A.J."/>
            <person name="Barry K."/>
            <person name="Miller A.N."/>
            <person name="Grigoriev I.V."/>
            <person name="Debuchy R."/>
            <person name="Gladieux P."/>
            <person name="Hiltunen Thoren M."/>
            <person name="Johannesson H."/>
        </authorList>
    </citation>
    <scope>NUCLEOTIDE SEQUENCE</scope>
    <source>
        <strain evidence="2">PSN243</strain>
    </source>
</reference>
<comment type="caution">
    <text evidence="2">The sequence shown here is derived from an EMBL/GenBank/DDBJ whole genome shotgun (WGS) entry which is preliminary data.</text>
</comment>
<feature type="region of interest" description="Disordered" evidence="1">
    <location>
        <begin position="578"/>
        <end position="636"/>
    </location>
</feature>
<feature type="region of interest" description="Disordered" evidence="1">
    <location>
        <begin position="1"/>
        <end position="43"/>
    </location>
</feature>
<evidence type="ECO:0000313" key="2">
    <source>
        <dbReference type="EMBL" id="KAK4442102.1"/>
    </source>
</evidence>
<gene>
    <name evidence="2" type="ORF">QBC34DRAFT_431900</name>
</gene>
<name>A0AAV9G3U0_9PEZI</name>
<dbReference type="Proteomes" id="UP001321760">
    <property type="component" value="Unassembled WGS sequence"/>
</dbReference>
<dbReference type="EMBL" id="MU866033">
    <property type="protein sequence ID" value="KAK4442102.1"/>
    <property type="molecule type" value="Genomic_DNA"/>
</dbReference>
<protein>
    <recommendedName>
        <fullName evidence="4">CCHC-type domain-containing protein</fullName>
    </recommendedName>
</protein>
<dbReference type="InterPro" id="IPR036875">
    <property type="entry name" value="Znf_CCHC_sf"/>
</dbReference>
<feature type="region of interest" description="Disordered" evidence="1">
    <location>
        <begin position="537"/>
        <end position="556"/>
    </location>
</feature>
<accession>A0AAV9G3U0</accession>
<dbReference type="AlphaFoldDB" id="A0AAV9G3U0"/>
<organism evidence="2 3">
    <name type="scientific">Podospora aff. communis PSN243</name>
    <dbReference type="NCBI Taxonomy" id="3040156"/>
    <lineage>
        <taxon>Eukaryota</taxon>
        <taxon>Fungi</taxon>
        <taxon>Dikarya</taxon>
        <taxon>Ascomycota</taxon>
        <taxon>Pezizomycotina</taxon>
        <taxon>Sordariomycetes</taxon>
        <taxon>Sordariomycetidae</taxon>
        <taxon>Sordariales</taxon>
        <taxon>Podosporaceae</taxon>
        <taxon>Podospora</taxon>
    </lineage>
</organism>
<feature type="compositionally biased region" description="Low complexity" evidence="1">
    <location>
        <begin position="616"/>
        <end position="629"/>
    </location>
</feature>